<dbReference type="Proteomes" id="UP001500956">
    <property type="component" value="Unassembled WGS sequence"/>
</dbReference>
<dbReference type="RefSeq" id="WP_172150810.1">
    <property type="nucleotide sequence ID" value="NZ_BAABID010000006.1"/>
</dbReference>
<reference evidence="7" key="1">
    <citation type="journal article" date="2019" name="Int. J. Syst. Evol. Microbiol.">
        <title>The Global Catalogue of Microorganisms (GCM) 10K type strain sequencing project: providing services to taxonomists for standard genome sequencing and annotation.</title>
        <authorList>
            <consortium name="The Broad Institute Genomics Platform"/>
            <consortium name="The Broad Institute Genome Sequencing Center for Infectious Disease"/>
            <person name="Wu L."/>
            <person name="Ma J."/>
        </authorList>
    </citation>
    <scope>NUCLEOTIDE SEQUENCE [LARGE SCALE GENOMIC DNA]</scope>
    <source>
        <strain evidence="7">JCM 18063</strain>
    </source>
</reference>
<dbReference type="InterPro" id="IPR009057">
    <property type="entry name" value="Homeodomain-like_sf"/>
</dbReference>
<evidence type="ECO:0000313" key="6">
    <source>
        <dbReference type="EMBL" id="GAA4722772.1"/>
    </source>
</evidence>
<name>A0ABP8Y7F0_9MICO</name>
<organism evidence="6 7">
    <name type="scientific">Isoptericola chiayiensis</name>
    <dbReference type="NCBI Taxonomy" id="579446"/>
    <lineage>
        <taxon>Bacteria</taxon>
        <taxon>Bacillati</taxon>
        <taxon>Actinomycetota</taxon>
        <taxon>Actinomycetes</taxon>
        <taxon>Micrococcales</taxon>
        <taxon>Promicromonosporaceae</taxon>
        <taxon>Isoptericola</taxon>
    </lineage>
</organism>
<evidence type="ECO:0000256" key="2">
    <source>
        <dbReference type="ARBA" id="ARBA00023125"/>
    </source>
</evidence>
<dbReference type="PANTHER" id="PTHR30055:SF234">
    <property type="entry name" value="HTH-TYPE TRANSCRIPTIONAL REGULATOR BETI"/>
    <property type="match status" value="1"/>
</dbReference>
<dbReference type="InterPro" id="IPR001647">
    <property type="entry name" value="HTH_TetR"/>
</dbReference>
<dbReference type="InterPro" id="IPR050109">
    <property type="entry name" value="HTH-type_TetR-like_transc_reg"/>
</dbReference>
<sequence>MPRASAADAAETARRVLAVATDLFAERGYAGVALDDVARAARVTRGAVYHHYGSKEGLFLAVADGLQAAVAAHLVAVADDGGPDPRARLRAGSHAFLDAITAPGTARVLLVEAPAVLGWQRWRAQDAEASGVHLTEALADVGVDPALRDALSAQLSGAMNEAALWLAERTDDPAARPAAHAALDRLLDAAVPTP</sequence>
<dbReference type="InterPro" id="IPR049484">
    <property type="entry name" value="Rv0078-like_C"/>
</dbReference>
<keyword evidence="3" id="KW-0804">Transcription</keyword>
<dbReference type="PANTHER" id="PTHR30055">
    <property type="entry name" value="HTH-TYPE TRANSCRIPTIONAL REGULATOR RUTR"/>
    <property type="match status" value="1"/>
</dbReference>
<evidence type="ECO:0000259" key="5">
    <source>
        <dbReference type="PROSITE" id="PS50977"/>
    </source>
</evidence>
<keyword evidence="1" id="KW-0805">Transcription regulation</keyword>
<proteinExistence type="predicted"/>
<dbReference type="PROSITE" id="PS50977">
    <property type="entry name" value="HTH_TETR_2"/>
    <property type="match status" value="1"/>
</dbReference>
<feature type="domain" description="HTH tetR-type" evidence="5">
    <location>
        <begin position="10"/>
        <end position="70"/>
    </location>
</feature>
<dbReference type="SUPFAM" id="SSF46689">
    <property type="entry name" value="Homeodomain-like"/>
    <property type="match status" value="1"/>
</dbReference>
<accession>A0ABP8Y7F0</accession>
<dbReference type="Gene3D" id="1.10.357.10">
    <property type="entry name" value="Tetracycline Repressor, domain 2"/>
    <property type="match status" value="1"/>
</dbReference>
<protein>
    <submittedName>
        <fullName evidence="6">TetR/AcrR family transcriptional regulator</fullName>
    </submittedName>
</protein>
<dbReference type="Pfam" id="PF00440">
    <property type="entry name" value="TetR_N"/>
    <property type="match status" value="1"/>
</dbReference>
<keyword evidence="2 4" id="KW-0238">DNA-binding</keyword>
<keyword evidence="7" id="KW-1185">Reference proteome</keyword>
<comment type="caution">
    <text evidence="6">The sequence shown here is derived from an EMBL/GenBank/DDBJ whole genome shotgun (WGS) entry which is preliminary data.</text>
</comment>
<evidence type="ECO:0000256" key="3">
    <source>
        <dbReference type="ARBA" id="ARBA00023163"/>
    </source>
</evidence>
<evidence type="ECO:0000313" key="7">
    <source>
        <dbReference type="Proteomes" id="UP001500956"/>
    </source>
</evidence>
<feature type="DNA-binding region" description="H-T-H motif" evidence="4">
    <location>
        <begin position="33"/>
        <end position="52"/>
    </location>
</feature>
<evidence type="ECO:0000256" key="1">
    <source>
        <dbReference type="ARBA" id="ARBA00023015"/>
    </source>
</evidence>
<gene>
    <name evidence="6" type="ORF">GCM10023216_10130</name>
</gene>
<dbReference type="Pfam" id="PF21351">
    <property type="entry name" value="TetR_C_41"/>
    <property type="match status" value="1"/>
</dbReference>
<dbReference type="PRINTS" id="PR00455">
    <property type="entry name" value="HTHTETR"/>
</dbReference>
<evidence type="ECO:0000256" key="4">
    <source>
        <dbReference type="PROSITE-ProRule" id="PRU00335"/>
    </source>
</evidence>
<dbReference type="EMBL" id="BAABID010000006">
    <property type="protein sequence ID" value="GAA4722772.1"/>
    <property type="molecule type" value="Genomic_DNA"/>
</dbReference>